<feature type="transmembrane region" description="Helical" evidence="9">
    <location>
        <begin position="245"/>
        <end position="264"/>
    </location>
</feature>
<keyword evidence="7 9" id="KW-0472">Membrane</keyword>
<feature type="transmembrane region" description="Helical" evidence="9">
    <location>
        <begin position="105"/>
        <end position="125"/>
    </location>
</feature>
<dbReference type="GO" id="GO:0042158">
    <property type="term" value="P:lipoprotein biosynthetic process"/>
    <property type="evidence" value="ECO:0007669"/>
    <property type="project" value="UniProtKB-UniRule"/>
</dbReference>
<evidence type="ECO:0000256" key="2">
    <source>
        <dbReference type="ARBA" id="ARBA00010065"/>
    </source>
</evidence>
<dbReference type="PROSITE" id="PS50263">
    <property type="entry name" value="CN_HYDROLASE"/>
    <property type="match status" value="1"/>
</dbReference>
<sequence length="582" mass="60719">MRKLRDRRRGRFFVAGEAARPGEGVARRIPSSAHGALPALDRFAARIAGLTGWRRNALAFAAGGVSALAQAPFGYGAALLISLPLLVFLLDGAAMRPTGRRLRTAALVGWWWGFGAFLAGLWWIGAAFLVDAADYGWMIPFAVAGLPAGLAVFPAAAAVLAIAFWRPGASRVVALAAALTATEWLRGRIATGFPWNDIGYALTNSEALMQGASLIGVSGLALVAALAGAAPAAPFGPFGRRRSGTALCAAAAALIGALAAFGFARLSGADDADVAGVRLHLVQPAIDQSEKWRPENRWQSFDVLLSLTREAKPAPEDGTTVVVWPETSTPFLLADSAIALGDIARSLPERSVLVAGTVFATATEAGVDPQGDSAETAASERYYNSALAIDRTGTIIGRDDKVHLVPFGEYLPFQSVLESTGLGALAESLPGGFTPGSGHVPMTLPGVPPASVLICYEAIFPAEVVAPGTHPGWLLNLTNDAWFGDTPGPYQHFQQARTRAVEQGLPLVRAANTGISAIVDPYGRIRASLALSKRGVVDGALPAAIGKPLYARIGDGPVLGVVAVVFLLLAARRRGRQHKATD</sequence>
<evidence type="ECO:0000256" key="3">
    <source>
        <dbReference type="ARBA" id="ARBA00022475"/>
    </source>
</evidence>
<dbReference type="SUPFAM" id="SSF56317">
    <property type="entry name" value="Carbon-nitrogen hydrolase"/>
    <property type="match status" value="1"/>
</dbReference>
<dbReference type="Gene3D" id="3.60.110.10">
    <property type="entry name" value="Carbon-nitrogen hydrolase"/>
    <property type="match status" value="1"/>
</dbReference>
<evidence type="ECO:0000256" key="4">
    <source>
        <dbReference type="ARBA" id="ARBA00022679"/>
    </source>
</evidence>
<dbReference type="RefSeq" id="WP_084564348.1">
    <property type="nucleotide sequence ID" value="NZ_FRXO01000003.1"/>
</dbReference>
<dbReference type="OrthoDB" id="9804277at2"/>
<dbReference type="HAMAP" id="MF_01148">
    <property type="entry name" value="Lnt"/>
    <property type="match status" value="1"/>
</dbReference>
<dbReference type="AlphaFoldDB" id="A0A1M7ZK43"/>
<dbReference type="PANTHER" id="PTHR38686">
    <property type="entry name" value="APOLIPOPROTEIN N-ACYLTRANSFERASE"/>
    <property type="match status" value="1"/>
</dbReference>
<keyword evidence="4 9" id="KW-0808">Transferase</keyword>
<feature type="transmembrane region" description="Helical" evidence="9">
    <location>
        <begin position="137"/>
        <end position="165"/>
    </location>
</feature>
<dbReference type="EMBL" id="FRXO01000003">
    <property type="protein sequence ID" value="SHO65036.1"/>
    <property type="molecule type" value="Genomic_DNA"/>
</dbReference>
<dbReference type="EC" id="2.3.1.269" evidence="9"/>
<comment type="subcellular location">
    <subcellularLocation>
        <location evidence="1 9">Cell membrane</location>
        <topology evidence="1 9">Multi-pass membrane protein</topology>
    </subcellularLocation>
</comment>
<evidence type="ECO:0000256" key="9">
    <source>
        <dbReference type="HAMAP-Rule" id="MF_01148"/>
    </source>
</evidence>
<comment type="catalytic activity">
    <reaction evidence="9">
        <text>N-terminal S-1,2-diacyl-sn-glyceryl-L-cysteinyl-[lipoprotein] + a glycerophospholipid = N-acyl-S-1,2-diacyl-sn-glyceryl-L-cysteinyl-[lipoprotein] + a 2-acyl-sn-glycero-3-phospholipid + H(+)</text>
        <dbReference type="Rhea" id="RHEA:48228"/>
        <dbReference type="Rhea" id="RHEA-COMP:14681"/>
        <dbReference type="Rhea" id="RHEA-COMP:14684"/>
        <dbReference type="ChEBI" id="CHEBI:15378"/>
        <dbReference type="ChEBI" id="CHEBI:136912"/>
        <dbReference type="ChEBI" id="CHEBI:140656"/>
        <dbReference type="ChEBI" id="CHEBI:140657"/>
        <dbReference type="ChEBI" id="CHEBI:140660"/>
        <dbReference type="EC" id="2.3.1.269"/>
    </reaction>
</comment>
<comment type="pathway">
    <text evidence="9">Protein modification; lipoprotein biosynthesis (N-acyl transfer).</text>
</comment>
<keyword evidence="6 9" id="KW-1133">Transmembrane helix</keyword>
<evidence type="ECO:0000256" key="5">
    <source>
        <dbReference type="ARBA" id="ARBA00022692"/>
    </source>
</evidence>
<dbReference type="UniPathway" id="UPA00666"/>
<dbReference type="GO" id="GO:0016410">
    <property type="term" value="F:N-acyltransferase activity"/>
    <property type="evidence" value="ECO:0007669"/>
    <property type="project" value="UniProtKB-UniRule"/>
</dbReference>
<dbReference type="Pfam" id="PF00795">
    <property type="entry name" value="CN_hydrolase"/>
    <property type="match status" value="1"/>
</dbReference>
<evidence type="ECO:0000256" key="1">
    <source>
        <dbReference type="ARBA" id="ARBA00004651"/>
    </source>
</evidence>
<keyword evidence="11" id="KW-0449">Lipoprotein</keyword>
<evidence type="ECO:0000313" key="11">
    <source>
        <dbReference type="EMBL" id="SHO65036.1"/>
    </source>
</evidence>
<evidence type="ECO:0000313" key="12">
    <source>
        <dbReference type="Proteomes" id="UP000186406"/>
    </source>
</evidence>
<dbReference type="CDD" id="cd07571">
    <property type="entry name" value="ALP_N-acyl_transferase"/>
    <property type="match status" value="1"/>
</dbReference>
<dbReference type="PANTHER" id="PTHR38686:SF1">
    <property type="entry name" value="APOLIPOPROTEIN N-ACYLTRANSFERASE"/>
    <property type="match status" value="1"/>
</dbReference>
<evidence type="ECO:0000256" key="6">
    <source>
        <dbReference type="ARBA" id="ARBA00022989"/>
    </source>
</evidence>
<dbReference type="Pfam" id="PF20154">
    <property type="entry name" value="LNT_N"/>
    <property type="match status" value="1"/>
</dbReference>
<dbReference type="InterPro" id="IPR036526">
    <property type="entry name" value="C-N_Hydrolase_sf"/>
</dbReference>
<keyword evidence="8 9" id="KW-0012">Acyltransferase</keyword>
<keyword evidence="5 9" id="KW-0812">Transmembrane</keyword>
<evidence type="ECO:0000259" key="10">
    <source>
        <dbReference type="PROSITE" id="PS50263"/>
    </source>
</evidence>
<dbReference type="InterPro" id="IPR004563">
    <property type="entry name" value="Apolipo_AcylTrfase"/>
</dbReference>
<dbReference type="GO" id="GO:0005886">
    <property type="term" value="C:plasma membrane"/>
    <property type="evidence" value="ECO:0007669"/>
    <property type="project" value="UniProtKB-SubCell"/>
</dbReference>
<gene>
    <name evidence="9" type="primary">lnt</name>
    <name evidence="11" type="ORF">SAMN02745172_01948</name>
</gene>
<feature type="transmembrane region" description="Helical" evidence="9">
    <location>
        <begin position="211"/>
        <end position="233"/>
    </location>
</feature>
<feature type="domain" description="CN hydrolase" evidence="10">
    <location>
        <begin position="282"/>
        <end position="543"/>
    </location>
</feature>
<keyword evidence="12" id="KW-1185">Reference proteome</keyword>
<dbReference type="Proteomes" id="UP000186406">
    <property type="component" value="Unassembled WGS sequence"/>
</dbReference>
<comment type="function">
    <text evidence="9">Catalyzes the phospholipid dependent N-acylation of the N-terminal cysteine of apolipoprotein, the last step in lipoprotein maturation.</text>
</comment>
<keyword evidence="3 9" id="KW-1003">Cell membrane</keyword>
<dbReference type="STRING" id="1123029.SAMN02745172_01948"/>
<evidence type="ECO:0000256" key="8">
    <source>
        <dbReference type="ARBA" id="ARBA00023315"/>
    </source>
</evidence>
<comment type="similarity">
    <text evidence="2 9">Belongs to the CN hydrolase family. Apolipoprotein N-acyltransferase subfamily.</text>
</comment>
<protein>
    <recommendedName>
        <fullName evidence="9">Apolipoprotein N-acyltransferase</fullName>
        <shortName evidence="9">ALP N-acyltransferase</shortName>
        <ecNumber evidence="9">2.3.1.269</ecNumber>
    </recommendedName>
</protein>
<dbReference type="InterPro" id="IPR045378">
    <property type="entry name" value="LNT_N"/>
</dbReference>
<dbReference type="NCBIfam" id="TIGR00546">
    <property type="entry name" value="lnt"/>
    <property type="match status" value="1"/>
</dbReference>
<name>A0A1M7ZK43_9HYPH</name>
<feature type="transmembrane region" description="Helical" evidence="9">
    <location>
        <begin position="549"/>
        <end position="571"/>
    </location>
</feature>
<accession>A0A1M7ZK43</accession>
<reference evidence="11 12" key="1">
    <citation type="submission" date="2016-12" db="EMBL/GenBank/DDBJ databases">
        <authorList>
            <person name="Song W.-J."/>
            <person name="Kurnit D.M."/>
        </authorList>
    </citation>
    <scope>NUCLEOTIDE SEQUENCE [LARGE SCALE GENOMIC DNA]</scope>
    <source>
        <strain evidence="11 12">DSM 19599</strain>
    </source>
</reference>
<dbReference type="InterPro" id="IPR003010">
    <property type="entry name" value="C-N_Hydrolase"/>
</dbReference>
<feature type="transmembrane region" description="Helical" evidence="9">
    <location>
        <begin position="75"/>
        <end position="93"/>
    </location>
</feature>
<evidence type="ECO:0000256" key="7">
    <source>
        <dbReference type="ARBA" id="ARBA00023136"/>
    </source>
</evidence>
<organism evidence="11 12">
    <name type="scientific">Pseudoxanthobacter soli DSM 19599</name>
    <dbReference type="NCBI Taxonomy" id="1123029"/>
    <lineage>
        <taxon>Bacteria</taxon>
        <taxon>Pseudomonadati</taxon>
        <taxon>Pseudomonadota</taxon>
        <taxon>Alphaproteobacteria</taxon>
        <taxon>Hyphomicrobiales</taxon>
        <taxon>Segnochrobactraceae</taxon>
        <taxon>Pseudoxanthobacter</taxon>
    </lineage>
</organism>
<proteinExistence type="inferred from homology"/>